<dbReference type="RefSeq" id="WP_053378583.1">
    <property type="nucleotide sequence ID" value="NZ_CP011801.1"/>
</dbReference>
<dbReference type="PANTHER" id="PTHR19328:SF75">
    <property type="entry name" value="ALDOSE SUGAR DEHYDROGENASE YLII"/>
    <property type="match status" value="1"/>
</dbReference>
<feature type="domain" description="Glucose/Sorbosone dehydrogenase" evidence="2">
    <location>
        <begin position="50"/>
        <end position="378"/>
    </location>
</feature>
<dbReference type="PROSITE" id="PS51257">
    <property type="entry name" value="PROKAR_LIPOPROTEIN"/>
    <property type="match status" value="1"/>
</dbReference>
<dbReference type="SUPFAM" id="SSF50952">
    <property type="entry name" value="Soluble quinoprotein glucose dehydrogenase"/>
    <property type="match status" value="1"/>
</dbReference>
<feature type="signal peptide" evidence="1">
    <location>
        <begin position="1"/>
        <end position="18"/>
    </location>
</feature>
<dbReference type="Pfam" id="PF07995">
    <property type="entry name" value="GSDH"/>
    <property type="match status" value="1"/>
</dbReference>
<dbReference type="PATRIC" id="fig|42253.5.peg.758"/>
<dbReference type="AlphaFoldDB" id="A0A0K2G8A6"/>
<dbReference type="GO" id="GO:0016491">
    <property type="term" value="F:oxidoreductase activity"/>
    <property type="evidence" value="ECO:0007669"/>
    <property type="project" value="UniProtKB-KW"/>
</dbReference>
<keyword evidence="4" id="KW-1185">Reference proteome</keyword>
<dbReference type="STRING" id="42253.NITMOv2_0770"/>
<dbReference type="Gene3D" id="2.120.10.30">
    <property type="entry name" value="TolB, C-terminal domain"/>
    <property type="match status" value="1"/>
</dbReference>
<reference evidence="3 4" key="1">
    <citation type="journal article" date="2015" name="Proc. Natl. Acad. Sci. U.S.A.">
        <title>Expanded metabolic versatility of ubiquitous nitrite-oxidizing bacteria from the genus Nitrospira.</title>
        <authorList>
            <person name="Koch H."/>
            <person name="Lucker S."/>
            <person name="Albertsen M."/>
            <person name="Kitzinger K."/>
            <person name="Herbold C."/>
            <person name="Spieck E."/>
            <person name="Nielsen P.H."/>
            <person name="Wagner M."/>
            <person name="Daims H."/>
        </authorList>
    </citation>
    <scope>NUCLEOTIDE SEQUENCE [LARGE SCALE GENOMIC DNA]</scope>
    <source>
        <strain evidence="3 4">NSP M-1</strain>
    </source>
</reference>
<accession>A0A0K2G8A6</accession>
<evidence type="ECO:0000313" key="4">
    <source>
        <dbReference type="Proteomes" id="UP000069205"/>
    </source>
</evidence>
<sequence length="384" mass="42182">MRTHIVIFWTAAAFLACSAPPNWVRAQAPQSPTPPSREGVVTVDTVARGLEHPWGLAFLPDGRMLVTERPGRLRLVDRQGRLSEPLAGVPPVLGTSQGGLLDVVLDPRFADNRLVYFSYAEPGEKGTAGTAVARGRLADNRLEDVQVVYRQQPKVKGPIHFGSRLVFARDGTLFVTQGDRYDYREQAQDLSSGIGKIVRIHPDGAVPRDNPFVGRDSARPEIWSYGHRNVQAAALHPETGQLWTVEHGARGGDELNHPEAGKNYGWPVITYGVDYDGTKIGEGTAKAGMEQPVYYWDPVIAPSGMTFYTGDVFPAWKGSVLIGSLKPGLLVRLTLKDGTVAQEERYLAQLRERIRDVRQGPDGLLYLLTDSDDGRILRISPAKS</sequence>
<dbReference type="OrthoDB" id="9770043at2"/>
<name>A0A0K2G8A6_NITMO</name>
<gene>
    <name evidence="3" type="primary">yliI</name>
    <name evidence="3" type="ORF">NITMOv2_0770</name>
</gene>
<dbReference type="InterPro" id="IPR011041">
    <property type="entry name" value="Quinoprot_gluc/sorb_DH_b-prop"/>
</dbReference>
<feature type="chain" id="PRO_5005476600" evidence="1">
    <location>
        <begin position="19"/>
        <end position="384"/>
    </location>
</feature>
<protein>
    <submittedName>
        <fullName evidence="3">Soluble aldose sugar dehydrogenase YliI</fullName>
        <ecNumber evidence="3">1.1.5.-</ecNumber>
    </submittedName>
</protein>
<dbReference type="EC" id="1.1.5.-" evidence="3"/>
<dbReference type="InterPro" id="IPR012938">
    <property type="entry name" value="Glc/Sorbosone_DH"/>
</dbReference>
<evidence type="ECO:0000313" key="3">
    <source>
        <dbReference type="EMBL" id="ALA57206.1"/>
    </source>
</evidence>
<dbReference type="EMBL" id="CP011801">
    <property type="protein sequence ID" value="ALA57206.1"/>
    <property type="molecule type" value="Genomic_DNA"/>
</dbReference>
<dbReference type="PANTHER" id="PTHR19328">
    <property type="entry name" value="HEDGEHOG-INTERACTING PROTEIN"/>
    <property type="match status" value="1"/>
</dbReference>
<evidence type="ECO:0000259" key="2">
    <source>
        <dbReference type="Pfam" id="PF07995"/>
    </source>
</evidence>
<proteinExistence type="predicted"/>
<evidence type="ECO:0000256" key="1">
    <source>
        <dbReference type="SAM" id="SignalP"/>
    </source>
</evidence>
<dbReference type="Proteomes" id="UP000069205">
    <property type="component" value="Chromosome"/>
</dbReference>
<keyword evidence="3" id="KW-0560">Oxidoreductase</keyword>
<dbReference type="InterPro" id="IPR011042">
    <property type="entry name" value="6-blade_b-propeller_TolB-like"/>
</dbReference>
<keyword evidence="1" id="KW-0732">Signal</keyword>
<organism evidence="3 4">
    <name type="scientific">Nitrospira moscoviensis</name>
    <dbReference type="NCBI Taxonomy" id="42253"/>
    <lineage>
        <taxon>Bacteria</taxon>
        <taxon>Pseudomonadati</taxon>
        <taxon>Nitrospirota</taxon>
        <taxon>Nitrospiria</taxon>
        <taxon>Nitrospirales</taxon>
        <taxon>Nitrospiraceae</taxon>
        <taxon>Nitrospira</taxon>
    </lineage>
</organism>
<dbReference type="KEGG" id="nmv:NITMOv2_0770"/>